<evidence type="ECO:0000313" key="2">
    <source>
        <dbReference type="Proteomes" id="UP001230649"/>
    </source>
</evidence>
<proteinExistence type="predicted"/>
<organism evidence="1 2">
    <name type="scientific">Naganishia adeliensis</name>
    <dbReference type="NCBI Taxonomy" id="92952"/>
    <lineage>
        <taxon>Eukaryota</taxon>
        <taxon>Fungi</taxon>
        <taxon>Dikarya</taxon>
        <taxon>Basidiomycota</taxon>
        <taxon>Agaricomycotina</taxon>
        <taxon>Tremellomycetes</taxon>
        <taxon>Filobasidiales</taxon>
        <taxon>Filobasidiaceae</taxon>
        <taxon>Naganishia</taxon>
    </lineage>
</organism>
<comment type="caution">
    <text evidence="1">The sequence shown here is derived from an EMBL/GenBank/DDBJ whole genome shotgun (WGS) entry which is preliminary data.</text>
</comment>
<gene>
    <name evidence="1" type="ORF">QFC20_004435</name>
</gene>
<keyword evidence="2" id="KW-1185">Reference proteome</keyword>
<accession>A0ACC2VZU3</accession>
<protein>
    <submittedName>
        <fullName evidence="1">Uncharacterized protein</fullName>
    </submittedName>
</protein>
<dbReference type="Proteomes" id="UP001230649">
    <property type="component" value="Unassembled WGS sequence"/>
</dbReference>
<sequence>MSASVPTAKPYDEMSKQEQEEHDRAARAREQAEQDALPYKWTQDLNTATVTLTLPSGTRARDLTVVIKKKSLKVGSNHAGLVRIKSQSEPILEGELFAEIKEEDSTWSIDDGILYIELDKLSSRTSTPQWWPHILTHHPRIDTRKLAPENSKLSDLDGETRGMVEKMMQMGKPTSDEQRKHDMLEKFKKAHPEMDFSNAKVG</sequence>
<reference evidence="1" key="1">
    <citation type="submission" date="2023-04" db="EMBL/GenBank/DDBJ databases">
        <title>Draft Genome sequencing of Naganishia species isolated from polar environments using Oxford Nanopore Technology.</title>
        <authorList>
            <person name="Leo P."/>
            <person name="Venkateswaran K."/>
        </authorList>
    </citation>
    <scope>NUCLEOTIDE SEQUENCE</scope>
    <source>
        <strain evidence="1">MNA-CCFEE 5262</strain>
    </source>
</reference>
<dbReference type="EMBL" id="JASBWS010000051">
    <property type="protein sequence ID" value="KAJ9104994.1"/>
    <property type="molecule type" value="Genomic_DNA"/>
</dbReference>
<name>A0ACC2VZU3_9TREE</name>
<evidence type="ECO:0000313" key="1">
    <source>
        <dbReference type="EMBL" id="KAJ9104994.1"/>
    </source>
</evidence>